<comment type="caution">
    <text evidence="1">The sequence shown here is derived from an EMBL/GenBank/DDBJ whole genome shotgun (WGS) entry which is preliminary data.</text>
</comment>
<dbReference type="PANTHER" id="PTHR45835:SF99">
    <property type="entry name" value="CHROMO DOMAIN-CONTAINING PROTEIN-RELATED"/>
    <property type="match status" value="1"/>
</dbReference>
<protein>
    <submittedName>
        <fullName evidence="1">Uncharacterized protein</fullName>
    </submittedName>
</protein>
<reference evidence="1" key="2">
    <citation type="journal article" date="2024" name="Plant">
        <title>Genomic evolution and insights into agronomic trait innovations of Sesamum species.</title>
        <authorList>
            <person name="Miao H."/>
            <person name="Wang L."/>
            <person name="Qu L."/>
            <person name="Liu H."/>
            <person name="Sun Y."/>
            <person name="Le M."/>
            <person name="Wang Q."/>
            <person name="Wei S."/>
            <person name="Zheng Y."/>
            <person name="Lin W."/>
            <person name="Duan Y."/>
            <person name="Cao H."/>
            <person name="Xiong S."/>
            <person name="Wang X."/>
            <person name="Wei L."/>
            <person name="Li C."/>
            <person name="Ma Q."/>
            <person name="Ju M."/>
            <person name="Zhao R."/>
            <person name="Li G."/>
            <person name="Mu C."/>
            <person name="Tian Q."/>
            <person name="Mei H."/>
            <person name="Zhang T."/>
            <person name="Gao T."/>
            <person name="Zhang H."/>
        </authorList>
    </citation>
    <scope>NUCLEOTIDE SEQUENCE</scope>
    <source>
        <strain evidence="1">KEN8</strain>
    </source>
</reference>
<reference evidence="1" key="1">
    <citation type="submission" date="2020-06" db="EMBL/GenBank/DDBJ databases">
        <authorList>
            <person name="Li T."/>
            <person name="Hu X."/>
            <person name="Zhang T."/>
            <person name="Song X."/>
            <person name="Zhang H."/>
            <person name="Dai N."/>
            <person name="Sheng W."/>
            <person name="Hou X."/>
            <person name="Wei L."/>
        </authorList>
    </citation>
    <scope>NUCLEOTIDE SEQUENCE</scope>
    <source>
        <strain evidence="1">KEN8</strain>
        <tissue evidence="1">Leaf</tissue>
    </source>
</reference>
<sequence>MKRDVADFVARCLNCQKVKAEHQRPGEWLQPLEILKWKWEHITMNFVIGLLRTQQGHDSIWVIADRLTKSTHFIPVRTTYTLDKLAAIYIEDIVRLHGIPVGIVSDRDPRFTS</sequence>
<dbReference type="InterPro" id="IPR012337">
    <property type="entry name" value="RNaseH-like_sf"/>
</dbReference>
<evidence type="ECO:0000313" key="1">
    <source>
        <dbReference type="EMBL" id="KAL0391150.1"/>
    </source>
</evidence>
<dbReference type="SUPFAM" id="SSF53098">
    <property type="entry name" value="Ribonuclease H-like"/>
    <property type="match status" value="1"/>
</dbReference>
<organism evidence="1">
    <name type="scientific">Sesamum calycinum</name>
    <dbReference type="NCBI Taxonomy" id="2727403"/>
    <lineage>
        <taxon>Eukaryota</taxon>
        <taxon>Viridiplantae</taxon>
        <taxon>Streptophyta</taxon>
        <taxon>Embryophyta</taxon>
        <taxon>Tracheophyta</taxon>
        <taxon>Spermatophyta</taxon>
        <taxon>Magnoliopsida</taxon>
        <taxon>eudicotyledons</taxon>
        <taxon>Gunneridae</taxon>
        <taxon>Pentapetalae</taxon>
        <taxon>asterids</taxon>
        <taxon>lamiids</taxon>
        <taxon>Lamiales</taxon>
        <taxon>Pedaliaceae</taxon>
        <taxon>Sesamum</taxon>
    </lineage>
</organism>
<accession>A0AAW2SFB4</accession>
<name>A0AAW2SFB4_9LAMI</name>
<dbReference type="EMBL" id="JACGWM010000002">
    <property type="protein sequence ID" value="KAL0391150.1"/>
    <property type="molecule type" value="Genomic_DNA"/>
</dbReference>
<dbReference type="Gene3D" id="3.30.420.10">
    <property type="entry name" value="Ribonuclease H-like superfamily/Ribonuclease H"/>
    <property type="match status" value="1"/>
</dbReference>
<dbReference type="GO" id="GO:0003676">
    <property type="term" value="F:nucleic acid binding"/>
    <property type="evidence" value="ECO:0007669"/>
    <property type="project" value="InterPro"/>
</dbReference>
<proteinExistence type="predicted"/>
<dbReference type="AlphaFoldDB" id="A0AAW2SFB4"/>
<gene>
    <name evidence="1" type="ORF">Scaly_0472100</name>
</gene>
<dbReference type="InterPro" id="IPR036397">
    <property type="entry name" value="RNaseH_sf"/>
</dbReference>
<dbReference type="PANTHER" id="PTHR45835">
    <property type="entry name" value="YALI0A06105P"/>
    <property type="match status" value="1"/>
</dbReference>